<name>A0ABQ8T2W5_PERAM</name>
<dbReference type="EMBL" id="JAJSOF020000015">
    <property type="protein sequence ID" value="KAJ4440802.1"/>
    <property type="molecule type" value="Genomic_DNA"/>
</dbReference>
<keyword evidence="3" id="KW-0539">Nucleus</keyword>
<keyword evidence="2" id="KW-0238">DNA-binding</keyword>
<dbReference type="InterPro" id="IPR004875">
    <property type="entry name" value="DDE_SF_endonuclease_dom"/>
</dbReference>
<dbReference type="Gene3D" id="1.10.10.60">
    <property type="entry name" value="Homeodomain-like"/>
    <property type="match status" value="1"/>
</dbReference>
<accession>A0ABQ8T2W5</accession>
<evidence type="ECO:0000313" key="6">
    <source>
        <dbReference type="Proteomes" id="UP001148838"/>
    </source>
</evidence>
<dbReference type="InterPro" id="IPR006600">
    <property type="entry name" value="HTH_CenpB_DNA-bd_dom"/>
</dbReference>
<comment type="subcellular location">
    <subcellularLocation>
        <location evidence="1">Nucleus</location>
    </subcellularLocation>
</comment>
<evidence type="ECO:0000256" key="1">
    <source>
        <dbReference type="ARBA" id="ARBA00004123"/>
    </source>
</evidence>
<dbReference type="Pfam" id="PF03184">
    <property type="entry name" value="DDE_1"/>
    <property type="match status" value="1"/>
</dbReference>
<dbReference type="InterPro" id="IPR050863">
    <property type="entry name" value="CenT-Element_Derived"/>
</dbReference>
<dbReference type="Pfam" id="PF05225">
    <property type="entry name" value="HTH_psq"/>
    <property type="match status" value="1"/>
</dbReference>
<sequence length="441" mass="50166">MRFAVDSVMRGEMGYKKAADSFKVPQSTLERRVKLVKPQAGRPTAADVQAVSDKDILYVEQPNLNFVQILGPIKTVFSVEEENLLADYILKMEERLFGITTYDLRVLAYQWAEKLGKVHSFSKTKEIAGKDWLSGFSIRHPQLALRKPEATSAARAATFNKVNVGKFFDLLTRVVEENGFTPEKIYNCDETGVTIVPKHRSNIFSLKVRKQVGVLTSTERGNTITIEVCFNAAGTYMAPTFIFPRARANNQLMNNCPPGATAKYHPSGWMQSEIFFSWFKRFVMWSRATKDSPVLLLLEGHFTHTKNMAVIYYARDNGVVLLCFPPHCTHRLQPLDERFMKPLSVFYDQEVAIWLRSNPGRVVTQFQVSKLYGSAFVRAATMITAINGFRKSGIWPVNPYVFGEHDYAPSENTDRPVPPFTRRGSIFQSFRSYCQPTNYNT</sequence>
<evidence type="ECO:0000256" key="2">
    <source>
        <dbReference type="ARBA" id="ARBA00023125"/>
    </source>
</evidence>
<gene>
    <name evidence="5" type="ORF">ANN_10648</name>
</gene>
<evidence type="ECO:0000313" key="5">
    <source>
        <dbReference type="EMBL" id="KAJ4440802.1"/>
    </source>
</evidence>
<organism evidence="5 6">
    <name type="scientific">Periplaneta americana</name>
    <name type="common">American cockroach</name>
    <name type="synonym">Blatta americana</name>
    <dbReference type="NCBI Taxonomy" id="6978"/>
    <lineage>
        <taxon>Eukaryota</taxon>
        <taxon>Metazoa</taxon>
        <taxon>Ecdysozoa</taxon>
        <taxon>Arthropoda</taxon>
        <taxon>Hexapoda</taxon>
        <taxon>Insecta</taxon>
        <taxon>Pterygota</taxon>
        <taxon>Neoptera</taxon>
        <taxon>Polyneoptera</taxon>
        <taxon>Dictyoptera</taxon>
        <taxon>Blattodea</taxon>
        <taxon>Blattoidea</taxon>
        <taxon>Blattidae</taxon>
        <taxon>Blattinae</taxon>
        <taxon>Periplaneta</taxon>
    </lineage>
</organism>
<dbReference type="PANTHER" id="PTHR19303:SF74">
    <property type="entry name" value="POGO TRANSPOSABLE ELEMENT WITH KRAB DOMAIN"/>
    <property type="match status" value="1"/>
</dbReference>
<dbReference type="PANTHER" id="PTHR19303">
    <property type="entry name" value="TRANSPOSON"/>
    <property type="match status" value="1"/>
</dbReference>
<evidence type="ECO:0000259" key="4">
    <source>
        <dbReference type="PROSITE" id="PS51253"/>
    </source>
</evidence>
<protein>
    <recommendedName>
        <fullName evidence="4">HTH CENPB-type domain-containing protein</fullName>
    </recommendedName>
</protein>
<evidence type="ECO:0000256" key="3">
    <source>
        <dbReference type="ARBA" id="ARBA00023242"/>
    </source>
</evidence>
<comment type="caution">
    <text evidence="5">The sequence shown here is derived from an EMBL/GenBank/DDBJ whole genome shotgun (WGS) entry which is preliminary data.</text>
</comment>
<dbReference type="InterPro" id="IPR007889">
    <property type="entry name" value="HTH_Psq"/>
</dbReference>
<keyword evidence="6" id="KW-1185">Reference proteome</keyword>
<reference evidence="5 6" key="1">
    <citation type="journal article" date="2022" name="Allergy">
        <title>Genome assembly and annotation of Periplaneta americana reveal a comprehensive cockroach allergen profile.</title>
        <authorList>
            <person name="Wang L."/>
            <person name="Xiong Q."/>
            <person name="Saelim N."/>
            <person name="Wang L."/>
            <person name="Nong W."/>
            <person name="Wan A.T."/>
            <person name="Shi M."/>
            <person name="Liu X."/>
            <person name="Cao Q."/>
            <person name="Hui J.H.L."/>
            <person name="Sookrung N."/>
            <person name="Leung T.F."/>
            <person name="Tungtrongchitr A."/>
            <person name="Tsui S.K.W."/>
        </authorList>
    </citation>
    <scope>NUCLEOTIDE SEQUENCE [LARGE SCALE GENOMIC DNA]</scope>
    <source>
        <strain evidence="5">PWHHKU_190912</strain>
    </source>
</reference>
<dbReference type="Proteomes" id="UP001148838">
    <property type="component" value="Unassembled WGS sequence"/>
</dbReference>
<feature type="domain" description="HTH CENPB-type" evidence="4">
    <location>
        <begin position="69"/>
        <end position="146"/>
    </location>
</feature>
<dbReference type="PROSITE" id="PS51253">
    <property type="entry name" value="HTH_CENPB"/>
    <property type="match status" value="1"/>
</dbReference>
<proteinExistence type="predicted"/>